<gene>
    <name evidence="1" type="ORF">ERS450000_05613</name>
</gene>
<dbReference type="KEGG" id="nfr:ERS450000_05613"/>
<accession>A0A0H5P783</accession>
<geneLocation type="plasmid" evidence="1">
    <name>2</name>
</geneLocation>
<proteinExistence type="predicted"/>
<dbReference type="Proteomes" id="UP000057820">
    <property type="component" value="Plasmid 2"/>
</dbReference>
<dbReference type="EMBL" id="LN868939">
    <property type="protein sequence ID" value="CRY83655.1"/>
    <property type="molecule type" value="Genomic_DNA"/>
</dbReference>
<dbReference type="RefSeq" id="WP_041560331.1">
    <property type="nucleotide sequence ID" value="NZ_CAACYE020000001.1"/>
</dbReference>
<name>A0A0H5P783_NOCFR</name>
<evidence type="ECO:0000313" key="2">
    <source>
        <dbReference type="Proteomes" id="UP000057820"/>
    </source>
</evidence>
<dbReference type="GeneID" id="61134930"/>
<evidence type="ECO:0000313" key="1">
    <source>
        <dbReference type="EMBL" id="CRY83655.1"/>
    </source>
</evidence>
<sequence length="71" mass="7796">MARVTIEVDEAALAMVGALLGTAGRTEETVNAALHEVLAQRKRMAVLERMMVRAGERVVPADPWRKTPAWP</sequence>
<dbReference type="AlphaFoldDB" id="A0A0H5P783"/>
<organism evidence="1 2">
    <name type="scientific">Nocardia farcinica</name>
    <dbReference type="NCBI Taxonomy" id="37329"/>
    <lineage>
        <taxon>Bacteria</taxon>
        <taxon>Bacillati</taxon>
        <taxon>Actinomycetota</taxon>
        <taxon>Actinomycetes</taxon>
        <taxon>Mycobacteriales</taxon>
        <taxon>Nocardiaceae</taxon>
        <taxon>Nocardia</taxon>
    </lineage>
</organism>
<protein>
    <recommendedName>
        <fullName evidence="3">DUF2191 domain-containing protein</fullName>
    </recommendedName>
</protein>
<reference evidence="2" key="1">
    <citation type="submission" date="2015-03" db="EMBL/GenBank/DDBJ databases">
        <authorList>
            <consortium name="Pathogen Informatics"/>
        </authorList>
    </citation>
    <scope>NUCLEOTIDE SEQUENCE [LARGE SCALE GENOMIC DNA]</scope>
    <source>
        <strain evidence="2">NCTC11134</strain>
        <plasmid evidence="2">2</plasmid>
    </source>
</reference>
<keyword evidence="1" id="KW-0614">Plasmid</keyword>
<evidence type="ECO:0008006" key="3">
    <source>
        <dbReference type="Google" id="ProtNLM"/>
    </source>
</evidence>